<keyword evidence="4 9" id="KW-0808">Transferase</keyword>
<dbReference type="FunFam" id="3.40.1010.10:FF:000001">
    <property type="entry name" value="Siroheme synthase"/>
    <property type="match status" value="1"/>
</dbReference>
<evidence type="ECO:0000256" key="7">
    <source>
        <dbReference type="ARBA" id="ARBA00025705"/>
    </source>
</evidence>
<accession>A0A4R8DNS4</accession>
<dbReference type="GO" id="GO:0004851">
    <property type="term" value="F:uroporphyrin-III C-methyltransferase activity"/>
    <property type="evidence" value="ECO:0007669"/>
    <property type="project" value="UniProtKB-EC"/>
</dbReference>
<evidence type="ECO:0000256" key="2">
    <source>
        <dbReference type="ARBA" id="ARBA00012162"/>
    </source>
</evidence>
<dbReference type="Pfam" id="PF00590">
    <property type="entry name" value="TP_methylase"/>
    <property type="match status" value="1"/>
</dbReference>
<evidence type="ECO:0000259" key="8">
    <source>
        <dbReference type="Pfam" id="PF00590"/>
    </source>
</evidence>
<dbReference type="InterPro" id="IPR000878">
    <property type="entry name" value="4pyrrol_Mease"/>
</dbReference>
<evidence type="ECO:0000313" key="9">
    <source>
        <dbReference type="EMBL" id="TDW99357.1"/>
    </source>
</evidence>
<feature type="domain" description="Tetrapyrrole methylase" evidence="8">
    <location>
        <begin position="12"/>
        <end position="221"/>
    </location>
</feature>
<dbReference type="GO" id="GO:0019354">
    <property type="term" value="P:siroheme biosynthetic process"/>
    <property type="evidence" value="ECO:0007669"/>
    <property type="project" value="InterPro"/>
</dbReference>
<evidence type="ECO:0000313" key="10">
    <source>
        <dbReference type="Proteomes" id="UP000294498"/>
    </source>
</evidence>
<dbReference type="RefSeq" id="WP_133989984.1">
    <property type="nucleotide sequence ID" value="NZ_SODV01000001.1"/>
</dbReference>
<protein>
    <recommendedName>
        <fullName evidence="2">uroporphyrinogen-III C-methyltransferase</fullName>
        <ecNumber evidence="2">2.1.1.107</ecNumber>
    </recommendedName>
</protein>
<gene>
    <name evidence="9" type="ORF">EDB95_0366</name>
</gene>
<evidence type="ECO:0000256" key="4">
    <source>
        <dbReference type="ARBA" id="ARBA00022679"/>
    </source>
</evidence>
<dbReference type="AlphaFoldDB" id="A0A4R8DNS4"/>
<name>A0A4R8DNS4_9BACT</name>
<evidence type="ECO:0000256" key="1">
    <source>
        <dbReference type="ARBA" id="ARBA00005879"/>
    </source>
</evidence>
<evidence type="ECO:0000256" key="3">
    <source>
        <dbReference type="ARBA" id="ARBA00022603"/>
    </source>
</evidence>
<organism evidence="9 10">
    <name type="scientific">Dinghuibacter silviterrae</name>
    <dbReference type="NCBI Taxonomy" id="1539049"/>
    <lineage>
        <taxon>Bacteria</taxon>
        <taxon>Pseudomonadati</taxon>
        <taxon>Bacteroidota</taxon>
        <taxon>Chitinophagia</taxon>
        <taxon>Chitinophagales</taxon>
        <taxon>Chitinophagaceae</taxon>
        <taxon>Dinghuibacter</taxon>
    </lineage>
</organism>
<keyword evidence="10" id="KW-1185">Reference proteome</keyword>
<keyword evidence="3 9" id="KW-0489">Methyltransferase</keyword>
<dbReference type="PANTHER" id="PTHR45790:SF3">
    <property type="entry name" value="S-ADENOSYL-L-METHIONINE-DEPENDENT UROPORPHYRINOGEN III METHYLTRANSFERASE, CHLOROPLASTIC"/>
    <property type="match status" value="1"/>
</dbReference>
<dbReference type="NCBIfam" id="NF004790">
    <property type="entry name" value="PRK06136.1"/>
    <property type="match status" value="1"/>
</dbReference>
<dbReference type="InterPro" id="IPR014777">
    <property type="entry name" value="4pyrrole_Mease_sub1"/>
</dbReference>
<dbReference type="SUPFAM" id="SSF53790">
    <property type="entry name" value="Tetrapyrrole methylase"/>
    <property type="match status" value="1"/>
</dbReference>
<reference evidence="9 10" key="1">
    <citation type="submission" date="2019-03" db="EMBL/GenBank/DDBJ databases">
        <title>Genomic Encyclopedia of Type Strains, Phase IV (KMG-IV): sequencing the most valuable type-strain genomes for metagenomic binning, comparative biology and taxonomic classification.</title>
        <authorList>
            <person name="Goeker M."/>
        </authorList>
    </citation>
    <scope>NUCLEOTIDE SEQUENCE [LARGE SCALE GENOMIC DNA]</scope>
    <source>
        <strain evidence="9 10">DSM 100059</strain>
    </source>
</reference>
<dbReference type="PANTHER" id="PTHR45790">
    <property type="entry name" value="SIROHEME SYNTHASE-RELATED"/>
    <property type="match status" value="1"/>
</dbReference>
<evidence type="ECO:0000256" key="5">
    <source>
        <dbReference type="ARBA" id="ARBA00022691"/>
    </source>
</evidence>
<dbReference type="InterPro" id="IPR006366">
    <property type="entry name" value="CobA/CysG_C"/>
</dbReference>
<comment type="caution">
    <text evidence="9">The sequence shown here is derived from an EMBL/GenBank/DDBJ whole genome shotgun (WGS) entry which is preliminary data.</text>
</comment>
<dbReference type="OrthoDB" id="9815856at2"/>
<dbReference type="InterPro" id="IPR035996">
    <property type="entry name" value="4pyrrol_Methylase_sf"/>
</dbReference>
<dbReference type="Proteomes" id="UP000294498">
    <property type="component" value="Unassembled WGS sequence"/>
</dbReference>
<evidence type="ECO:0000256" key="6">
    <source>
        <dbReference type="ARBA" id="ARBA00023244"/>
    </source>
</evidence>
<dbReference type="EC" id="2.1.1.107" evidence="2"/>
<proteinExistence type="inferred from homology"/>
<dbReference type="InterPro" id="IPR014776">
    <property type="entry name" value="4pyrrole_Mease_sub2"/>
</dbReference>
<keyword evidence="6" id="KW-0627">Porphyrin biosynthesis</keyword>
<dbReference type="Gene3D" id="3.30.950.10">
    <property type="entry name" value="Methyltransferase, Cobalt-precorrin-4 Transmethylase, Domain 2"/>
    <property type="match status" value="1"/>
</dbReference>
<dbReference type="NCBIfam" id="TIGR01469">
    <property type="entry name" value="cobA_cysG_Cterm"/>
    <property type="match status" value="1"/>
</dbReference>
<dbReference type="EMBL" id="SODV01000001">
    <property type="protein sequence ID" value="TDW99357.1"/>
    <property type="molecule type" value="Genomic_DNA"/>
</dbReference>
<keyword evidence="5" id="KW-0949">S-adenosyl-L-methionine</keyword>
<dbReference type="InterPro" id="IPR050161">
    <property type="entry name" value="Siro_Cobalamin_biosynth"/>
</dbReference>
<dbReference type="CDD" id="cd11642">
    <property type="entry name" value="SUMT"/>
    <property type="match status" value="1"/>
</dbReference>
<dbReference type="GO" id="GO:0032259">
    <property type="term" value="P:methylation"/>
    <property type="evidence" value="ECO:0007669"/>
    <property type="project" value="UniProtKB-KW"/>
</dbReference>
<comment type="pathway">
    <text evidence="7">Porphyrin-containing compound metabolism; siroheme biosynthesis; precorrin-2 from uroporphyrinogen III: step 1/1.</text>
</comment>
<sequence length="261" mass="28175">MSTNESLRTQPKLTLVGAGPGDPSLITVKGLEAIKQARVILYDALVNPELLKHASKDCLIRFVGKRAGVHLYTQKEINLMILKYVFSLGHVVRLKGGDPFVFGRGQEEITYAQKYRVETEVIPGISSALGVPGINHIPVTARGVSEGFWVITGTTEERKLSRDLAYAIQANTTVVILMGMGSLQKIAEQYTLAGKQDTPAAVIQNGSLPDQHIRVATIGALPGIAEAEGLKNPAIIVVGEVVRFYEAHQLSLVAEDLKIAV</sequence>
<dbReference type="PROSITE" id="PS00839">
    <property type="entry name" value="SUMT_1"/>
    <property type="match status" value="1"/>
</dbReference>
<dbReference type="Gene3D" id="3.40.1010.10">
    <property type="entry name" value="Cobalt-precorrin-4 Transmethylase, Domain 1"/>
    <property type="match status" value="1"/>
</dbReference>
<comment type="similarity">
    <text evidence="1">Belongs to the precorrin methyltransferase family.</text>
</comment>
<dbReference type="InterPro" id="IPR003043">
    <property type="entry name" value="Uropor_MeTrfase_CS"/>
</dbReference>